<gene>
    <name evidence="3" type="ORF">E8A74_16100</name>
</gene>
<evidence type="ECO:0000313" key="4">
    <source>
        <dbReference type="Proteomes" id="UP000309215"/>
    </source>
</evidence>
<feature type="transmembrane region" description="Helical" evidence="2">
    <location>
        <begin position="113"/>
        <end position="132"/>
    </location>
</feature>
<comment type="caution">
    <text evidence="3">The sequence shown here is derived from an EMBL/GenBank/DDBJ whole genome shotgun (WGS) entry which is preliminary data.</text>
</comment>
<evidence type="ECO:0000256" key="1">
    <source>
        <dbReference type="SAM" id="MobiDB-lite"/>
    </source>
</evidence>
<dbReference type="EMBL" id="SSMQ01000014">
    <property type="protein sequence ID" value="TKD08435.1"/>
    <property type="molecule type" value="Genomic_DNA"/>
</dbReference>
<keyword evidence="4" id="KW-1185">Reference proteome</keyword>
<name>A0A4U1JD83_9BACT</name>
<evidence type="ECO:0000313" key="3">
    <source>
        <dbReference type="EMBL" id="TKD08435.1"/>
    </source>
</evidence>
<keyword evidence="2" id="KW-0812">Transmembrane</keyword>
<proteinExistence type="predicted"/>
<keyword evidence="2" id="KW-1133">Transmembrane helix</keyword>
<organism evidence="3 4">
    <name type="scientific">Polyangium fumosum</name>
    <dbReference type="NCBI Taxonomy" id="889272"/>
    <lineage>
        <taxon>Bacteria</taxon>
        <taxon>Pseudomonadati</taxon>
        <taxon>Myxococcota</taxon>
        <taxon>Polyangia</taxon>
        <taxon>Polyangiales</taxon>
        <taxon>Polyangiaceae</taxon>
        <taxon>Polyangium</taxon>
    </lineage>
</organism>
<sequence>MTDKKTWSLTDPPEEPQARGDATPLLVPRPVDPVGGGGEPPSATTSEGGYRGSPEPIHQGPVVMGNPKGSRYSTGPSQEPILMGNPKGSRYTTGSGWGQDEDVLERRSRRRKVLALVLCGLALAAVAAFVFLRRG</sequence>
<accession>A0A4U1JD83</accession>
<dbReference type="Proteomes" id="UP000309215">
    <property type="component" value="Unassembled WGS sequence"/>
</dbReference>
<dbReference type="AlphaFoldDB" id="A0A4U1JD83"/>
<feature type="compositionally biased region" description="Low complexity" evidence="1">
    <location>
        <begin position="24"/>
        <end position="33"/>
    </location>
</feature>
<reference evidence="3 4" key="1">
    <citation type="submission" date="2019-04" db="EMBL/GenBank/DDBJ databases">
        <authorList>
            <person name="Li Y."/>
            <person name="Wang J."/>
        </authorList>
    </citation>
    <scope>NUCLEOTIDE SEQUENCE [LARGE SCALE GENOMIC DNA]</scope>
    <source>
        <strain evidence="3 4">DSM 14668</strain>
    </source>
</reference>
<feature type="region of interest" description="Disordered" evidence="1">
    <location>
        <begin position="1"/>
        <end position="102"/>
    </location>
</feature>
<keyword evidence="2" id="KW-0472">Membrane</keyword>
<protein>
    <submittedName>
        <fullName evidence="3">Uncharacterized protein</fullName>
    </submittedName>
</protein>
<evidence type="ECO:0000256" key="2">
    <source>
        <dbReference type="SAM" id="Phobius"/>
    </source>
</evidence>
<dbReference type="RefSeq" id="WP_136929895.1">
    <property type="nucleotide sequence ID" value="NZ_SSMQ01000014.1"/>
</dbReference>